<reference evidence="1" key="1">
    <citation type="submission" date="2014-05" db="EMBL/GenBank/DDBJ databases">
        <title>The transcriptome of the halophilic microalga Tetraselmis sp. GSL018 isolated from the Great Salt Lake, Utah.</title>
        <authorList>
            <person name="Jinkerson R.E."/>
            <person name="D'Adamo S."/>
            <person name="Posewitz M.C."/>
        </authorList>
    </citation>
    <scope>NUCLEOTIDE SEQUENCE</scope>
    <source>
        <strain evidence="1">GSL018</strain>
    </source>
</reference>
<gene>
    <name evidence="1" type="ORF">TSPGSL018_2477</name>
</gene>
<proteinExistence type="predicted"/>
<name>A0A061RE38_9CHLO</name>
<accession>A0A061RE38</accession>
<evidence type="ECO:0000313" key="1">
    <source>
        <dbReference type="EMBL" id="JAC71187.1"/>
    </source>
</evidence>
<feature type="non-terminal residue" evidence="1">
    <location>
        <position position="1"/>
    </location>
</feature>
<feature type="non-terminal residue" evidence="1">
    <location>
        <position position="82"/>
    </location>
</feature>
<organism evidence="1">
    <name type="scientific">Tetraselmis sp. GSL018</name>
    <dbReference type="NCBI Taxonomy" id="582737"/>
    <lineage>
        <taxon>Eukaryota</taxon>
        <taxon>Viridiplantae</taxon>
        <taxon>Chlorophyta</taxon>
        <taxon>core chlorophytes</taxon>
        <taxon>Chlorodendrophyceae</taxon>
        <taxon>Chlorodendrales</taxon>
        <taxon>Chlorodendraceae</taxon>
        <taxon>Tetraselmis</taxon>
    </lineage>
</organism>
<dbReference type="AlphaFoldDB" id="A0A061RE38"/>
<protein>
    <submittedName>
        <fullName evidence="1">Uncharacterized protein</fullName>
    </submittedName>
</protein>
<sequence length="82" mass="8622">GGSTSLPSIWKQCIPASISGARLLSSFLLRREGMVSGADKHRNNMAGAEGASKFASIPQPVHIFGAGLVADLCRDVRQPSSR</sequence>
<dbReference type="EMBL" id="GBEZ01014929">
    <property type="protein sequence ID" value="JAC71187.1"/>
    <property type="molecule type" value="Transcribed_RNA"/>
</dbReference>